<dbReference type="HOGENOM" id="CLU_189936_4_0_10"/>
<dbReference type="OrthoDB" id="9814566at2"/>
<gene>
    <name evidence="1" type="ordered locus">Oweho_0418</name>
</gene>
<evidence type="ECO:0000313" key="2">
    <source>
        <dbReference type="Proteomes" id="UP000005631"/>
    </source>
</evidence>
<dbReference type="STRING" id="926562.Oweho_0418"/>
<name>G8QZ53_OWEHD</name>
<dbReference type="Proteomes" id="UP000005631">
    <property type="component" value="Chromosome"/>
</dbReference>
<dbReference type="Pfam" id="PF14255">
    <property type="entry name" value="Zn_ribbon_21"/>
    <property type="match status" value="1"/>
</dbReference>
<protein>
    <recommendedName>
        <fullName evidence="3">Cysteine-rich CPXCG</fullName>
    </recommendedName>
</protein>
<dbReference type="EMBL" id="CP003156">
    <property type="protein sequence ID" value="AEV31436.1"/>
    <property type="molecule type" value="Genomic_DNA"/>
</dbReference>
<dbReference type="InterPro" id="IPR025990">
    <property type="entry name" value="zinc_ribbon_bacterial"/>
</dbReference>
<evidence type="ECO:0000313" key="1">
    <source>
        <dbReference type="EMBL" id="AEV31436.1"/>
    </source>
</evidence>
<dbReference type="RefSeq" id="WP_014200797.1">
    <property type="nucleotide sequence ID" value="NC_016599.1"/>
</dbReference>
<organism evidence="1 2">
    <name type="scientific">Owenweeksia hongkongensis (strain DSM 17368 / CIP 108786 / JCM 12287 / NRRL B-23963 / UST20020801)</name>
    <dbReference type="NCBI Taxonomy" id="926562"/>
    <lineage>
        <taxon>Bacteria</taxon>
        <taxon>Pseudomonadati</taxon>
        <taxon>Bacteroidota</taxon>
        <taxon>Flavobacteriia</taxon>
        <taxon>Flavobacteriales</taxon>
        <taxon>Owenweeksiaceae</taxon>
        <taxon>Owenweeksia</taxon>
    </lineage>
</organism>
<accession>G8QZ53</accession>
<reference evidence="1 2" key="1">
    <citation type="journal article" date="2012" name="Stand. Genomic Sci.">
        <title>Genome sequence of the orange-pigmented seawater bacterium Owenweeksia hongkongensis type strain (UST20020801(T)).</title>
        <authorList>
            <person name="Riedel T."/>
            <person name="Held B."/>
            <person name="Nolan M."/>
            <person name="Lucas S."/>
            <person name="Lapidus A."/>
            <person name="Tice H."/>
            <person name="Del Rio T.G."/>
            <person name="Cheng J.F."/>
            <person name="Han C."/>
            <person name="Tapia R."/>
            <person name="Goodwin L.A."/>
            <person name="Pitluck S."/>
            <person name="Liolios K."/>
            <person name="Mavromatis K."/>
            <person name="Pagani I."/>
            <person name="Ivanova N."/>
            <person name="Mikhailova N."/>
            <person name="Pati A."/>
            <person name="Chen A."/>
            <person name="Palaniappan K."/>
            <person name="Rohde M."/>
            <person name="Tindall B.J."/>
            <person name="Detter J.C."/>
            <person name="Goker M."/>
            <person name="Woyke T."/>
            <person name="Bristow J."/>
            <person name="Eisen J.A."/>
            <person name="Markowitz V."/>
            <person name="Hugenholtz P."/>
            <person name="Klenk H.P."/>
            <person name="Kyrpides N.C."/>
        </authorList>
    </citation>
    <scope>NUCLEOTIDE SEQUENCE</scope>
    <source>
        <strain evidence="2">DSM 17368 / JCM 12287 / NRRL B-23963</strain>
    </source>
</reference>
<evidence type="ECO:0008006" key="3">
    <source>
        <dbReference type="Google" id="ProtNLM"/>
    </source>
</evidence>
<sequence>MEEYFYPCPYCFTEVSILIDTSVPEQQYIEDCERCCNPIEFTISINESQEIEAFSAEPIGQ</sequence>
<proteinExistence type="predicted"/>
<dbReference type="KEGG" id="oho:Oweho_0418"/>
<dbReference type="AlphaFoldDB" id="G8QZ53"/>
<keyword evidence="2" id="KW-1185">Reference proteome</keyword>